<dbReference type="InterPro" id="IPR027876">
    <property type="entry name" value="DUF4550"/>
</dbReference>
<organism evidence="3 4">
    <name type="scientific">Sphaeramia orbicularis</name>
    <name type="common">orbiculate cardinalfish</name>
    <dbReference type="NCBI Taxonomy" id="375764"/>
    <lineage>
        <taxon>Eukaryota</taxon>
        <taxon>Metazoa</taxon>
        <taxon>Chordata</taxon>
        <taxon>Craniata</taxon>
        <taxon>Vertebrata</taxon>
        <taxon>Euteleostomi</taxon>
        <taxon>Actinopterygii</taxon>
        <taxon>Neopterygii</taxon>
        <taxon>Teleostei</taxon>
        <taxon>Neoteleostei</taxon>
        <taxon>Acanthomorphata</taxon>
        <taxon>Gobiaria</taxon>
        <taxon>Kurtiformes</taxon>
        <taxon>Apogonoidei</taxon>
        <taxon>Apogonidae</taxon>
        <taxon>Apogoninae</taxon>
        <taxon>Sphaeramia</taxon>
    </lineage>
</organism>
<evidence type="ECO:0000256" key="1">
    <source>
        <dbReference type="SAM" id="MobiDB-lite"/>
    </source>
</evidence>
<reference evidence="3" key="2">
    <citation type="submission" date="2025-08" db="UniProtKB">
        <authorList>
            <consortium name="Ensembl"/>
        </authorList>
    </citation>
    <scope>IDENTIFICATION</scope>
</reference>
<dbReference type="AlphaFoldDB" id="A0A673APW1"/>
<sequence length="323" mass="36678">MDVLTVEPESGHLNSLSDCDDGGDTGQKDVLPPQRDLLSTDHRLENGSSSAEEITTHADDSSYYVTWTVYIALAFPGGKFVMRSPEKAKKITKDSSTAVVRAHKQQGCYHVEYKLLPGDTETVKLDLLLFGPVAKVNVCILEQILRTWYEEDLTWVGWTDSFRVRVDRNVVISLLSHKIRLQIWNSKDKLFSQAQIERLKTLRLSQDQIEDTDVCGEHVPTIPKIYLYSLSDFQSVFTDSKLPPHSETQKQTSDAFDFAEIKKTGVASVEISPVSLVAGDDLFYTVRYVFRNNEVNVCCCRIMQCSYYKLVRPRKVKVLAFLH</sequence>
<dbReference type="PANTHER" id="PTHR33667">
    <property type="entry name" value="SI:DKEY-57N24.6"/>
    <property type="match status" value="1"/>
</dbReference>
<evidence type="ECO:0000259" key="2">
    <source>
        <dbReference type="Pfam" id="PF15084"/>
    </source>
</evidence>
<evidence type="ECO:0000313" key="3">
    <source>
        <dbReference type="Ensembl" id="ENSSORP00005031446.1"/>
    </source>
</evidence>
<evidence type="ECO:0000313" key="4">
    <source>
        <dbReference type="Proteomes" id="UP000472271"/>
    </source>
</evidence>
<name>A0A673APW1_9TELE</name>
<dbReference type="Pfam" id="PF15084">
    <property type="entry name" value="DUF4550"/>
    <property type="match status" value="1"/>
</dbReference>
<reference evidence="3" key="1">
    <citation type="submission" date="2019-06" db="EMBL/GenBank/DDBJ databases">
        <authorList>
            <consortium name="Wellcome Sanger Institute Data Sharing"/>
        </authorList>
    </citation>
    <scope>NUCLEOTIDE SEQUENCE [LARGE SCALE GENOMIC DNA]</scope>
</reference>
<accession>A0A673APW1</accession>
<reference evidence="3" key="3">
    <citation type="submission" date="2025-09" db="UniProtKB">
        <authorList>
            <consortium name="Ensembl"/>
        </authorList>
    </citation>
    <scope>IDENTIFICATION</scope>
</reference>
<dbReference type="PANTHER" id="PTHR33667:SF7">
    <property type="entry name" value="RIKEN CDNA 1810020O05 GENE"/>
    <property type="match status" value="1"/>
</dbReference>
<feature type="region of interest" description="Disordered" evidence="1">
    <location>
        <begin position="1"/>
        <end position="36"/>
    </location>
</feature>
<dbReference type="Proteomes" id="UP000472271">
    <property type="component" value="Chromosome 5"/>
</dbReference>
<protein>
    <recommendedName>
        <fullName evidence="2">DUF4550 domain-containing protein</fullName>
    </recommendedName>
</protein>
<keyword evidence="4" id="KW-1185">Reference proteome</keyword>
<dbReference type="Ensembl" id="ENSSORT00005032324.1">
    <property type="protein sequence ID" value="ENSSORP00005031446.1"/>
    <property type="gene ID" value="ENSSORG00005014940.1"/>
</dbReference>
<feature type="domain" description="DUF4550" evidence="2">
    <location>
        <begin position="109"/>
        <end position="200"/>
    </location>
</feature>
<proteinExistence type="predicted"/>